<dbReference type="GO" id="GO:0004222">
    <property type="term" value="F:metalloendopeptidase activity"/>
    <property type="evidence" value="ECO:0007669"/>
    <property type="project" value="InterPro"/>
</dbReference>
<dbReference type="Gene3D" id="1.20.58.760">
    <property type="entry name" value="Peptidase M41"/>
    <property type="match status" value="1"/>
</dbReference>
<proteinExistence type="predicted"/>
<dbReference type="GO" id="GO:0004176">
    <property type="term" value="F:ATP-dependent peptidase activity"/>
    <property type="evidence" value="ECO:0007669"/>
    <property type="project" value="InterPro"/>
</dbReference>
<accession>A0A444HIU5</accession>
<sequence>MAAEQVFLGEHGDGVASNLDGATRLAIILDRHLGMNGVLNAWPGGVDGRLIDSVRRIDGPLLNRIEPILQEQLAREKAIIESHRASIEGLWLELIGRGHLTGQEIVDGLRPEKTTDLPTPKTRRKIRQRLHGERRAIMTIKSMTTAEPQKVTGWKGLSDAGHLERLETALFRARGRTRFDRAAADRFLDDLRHVAYRNGIAAAQVFQFLDQDYIDADEDLSMAQDDLHRMSRNLPFLREVAAVVEEIESIRADMSEEARILFGWRPYAGKWSFPNPLWSELRQAFQEGRDNAPVELCAAPSFS</sequence>
<dbReference type="GO" id="GO:0005524">
    <property type="term" value="F:ATP binding"/>
    <property type="evidence" value="ECO:0007669"/>
    <property type="project" value="InterPro"/>
</dbReference>
<name>A0A444HIU5_RHILE</name>
<gene>
    <name evidence="1" type="ORF">EHI47_36400</name>
</gene>
<comment type="caution">
    <text evidence="1">The sequence shown here is derived from an EMBL/GenBank/DDBJ whole genome shotgun (WGS) entry which is preliminary data.</text>
</comment>
<evidence type="ECO:0000313" key="2">
    <source>
        <dbReference type="Proteomes" id="UP000283817"/>
    </source>
</evidence>
<organism evidence="1 2">
    <name type="scientific">Rhizobium leguminosarum</name>
    <dbReference type="NCBI Taxonomy" id="384"/>
    <lineage>
        <taxon>Bacteria</taxon>
        <taxon>Pseudomonadati</taxon>
        <taxon>Pseudomonadota</taxon>
        <taxon>Alphaproteobacteria</taxon>
        <taxon>Hyphomicrobiales</taxon>
        <taxon>Rhizobiaceae</taxon>
        <taxon>Rhizobium/Agrobacterium group</taxon>
        <taxon>Rhizobium</taxon>
    </lineage>
</organism>
<dbReference type="GO" id="GO:0006508">
    <property type="term" value="P:proteolysis"/>
    <property type="evidence" value="ECO:0007669"/>
    <property type="project" value="InterPro"/>
</dbReference>
<dbReference type="AlphaFoldDB" id="A0A444HIU5"/>
<dbReference type="RefSeq" id="WP_128412653.1">
    <property type="nucleotide sequence ID" value="NZ_SBHX01000113.1"/>
</dbReference>
<evidence type="ECO:0000313" key="1">
    <source>
        <dbReference type="EMBL" id="RWX21409.1"/>
    </source>
</evidence>
<dbReference type="EMBL" id="SBHX01000113">
    <property type="protein sequence ID" value="RWX21409.1"/>
    <property type="molecule type" value="Genomic_DNA"/>
</dbReference>
<dbReference type="Proteomes" id="UP000283817">
    <property type="component" value="Unassembled WGS sequence"/>
</dbReference>
<dbReference type="SUPFAM" id="SSF140990">
    <property type="entry name" value="FtsH protease domain-like"/>
    <property type="match status" value="1"/>
</dbReference>
<dbReference type="InterPro" id="IPR037219">
    <property type="entry name" value="Peptidase_M41-like"/>
</dbReference>
<protein>
    <submittedName>
        <fullName evidence="1">Uncharacterized protein</fullName>
    </submittedName>
</protein>
<reference evidence="1 2" key="1">
    <citation type="submission" date="2019-01" db="EMBL/GenBank/DDBJ databases">
        <title>RHIZO-ID as a novel technology for direct rhizobia identification.</title>
        <authorList>
            <person name="De Meyer S.E."/>
        </authorList>
    </citation>
    <scope>NUCLEOTIDE SEQUENCE [LARGE SCALE GENOMIC DNA]</scope>
    <source>
        <strain evidence="1 2">WSM448</strain>
    </source>
</reference>